<evidence type="ECO:0000256" key="8">
    <source>
        <dbReference type="SAM" id="MobiDB-lite"/>
    </source>
</evidence>
<dbReference type="RefSeq" id="WP_151474379.1">
    <property type="nucleotide sequence ID" value="NZ_WBKG01000054.1"/>
</dbReference>
<dbReference type="Proteomes" id="UP000442990">
    <property type="component" value="Unassembled WGS sequence"/>
</dbReference>
<keyword evidence="13" id="KW-1185">Reference proteome</keyword>
<evidence type="ECO:0000256" key="4">
    <source>
        <dbReference type="ARBA" id="ARBA00022729"/>
    </source>
</evidence>
<dbReference type="PROSITE" id="PS51884">
    <property type="entry name" value="CHAPLIN"/>
    <property type="match status" value="2"/>
</dbReference>
<evidence type="ECO:0000256" key="7">
    <source>
        <dbReference type="PROSITE-ProRule" id="PRU01232"/>
    </source>
</evidence>
<evidence type="ECO:0000256" key="9">
    <source>
        <dbReference type="SAM" id="Phobius"/>
    </source>
</evidence>
<feature type="signal peptide" evidence="10">
    <location>
        <begin position="1"/>
        <end position="28"/>
    </location>
</feature>
<keyword evidence="9" id="KW-1133">Transmembrane helix</keyword>
<keyword evidence="9" id="KW-0472">Membrane</keyword>
<sequence length="299" mass="29818">MRQNLSRGAVVAAAATGIMSLYASPALADSNAAATASDSPGVASGNNIQIPVNVPLNLCGNTVDVVAALNPAFGNACVNGSGSHDRHAAPHHDVRRGSGSGLGRDAGHRGADRSGGGHGAYGGHGDEHRGHGGGSGYGDSGYGHSRHGGSGYGSSGYGDSGDHHGDGNGSSAYGETHGSPGVLSGNSIQVPVDIPLNLCGNSVNVLGLGNSAYGNECGNDQPHVTPPPPVRHTPPPTVHEQPPTKTPYTPPVTVHRQYTPPPTLAETGSEGLFAASAISAALLVGGALLYRRGRVAARP</sequence>
<dbReference type="Pfam" id="PF03777">
    <property type="entry name" value="ChpA-C"/>
    <property type="match status" value="2"/>
</dbReference>
<evidence type="ECO:0000256" key="10">
    <source>
        <dbReference type="SAM" id="SignalP"/>
    </source>
</evidence>
<feature type="compositionally biased region" description="Gly residues" evidence="8">
    <location>
        <begin position="148"/>
        <end position="159"/>
    </location>
</feature>
<proteinExistence type="predicted"/>
<organism evidence="12 13">
    <name type="scientific">Streptomyces triticiradicis</name>
    <dbReference type="NCBI Taxonomy" id="2651189"/>
    <lineage>
        <taxon>Bacteria</taxon>
        <taxon>Bacillati</taxon>
        <taxon>Actinomycetota</taxon>
        <taxon>Actinomycetes</taxon>
        <taxon>Kitasatosporales</taxon>
        <taxon>Streptomycetaceae</taxon>
        <taxon>Streptomyces</taxon>
    </lineage>
</organism>
<dbReference type="GO" id="GO:0007155">
    <property type="term" value="P:cell adhesion"/>
    <property type="evidence" value="ECO:0007669"/>
    <property type="project" value="UniProtKB-KW"/>
</dbReference>
<evidence type="ECO:0000313" key="13">
    <source>
        <dbReference type="Proteomes" id="UP000442990"/>
    </source>
</evidence>
<keyword evidence="4 10" id="KW-0732">Signal</keyword>
<keyword evidence="2" id="KW-0134">Cell wall</keyword>
<feature type="region of interest" description="Disordered" evidence="8">
    <location>
        <begin position="217"/>
        <end position="251"/>
    </location>
</feature>
<feature type="compositionally biased region" description="Basic and acidic residues" evidence="8">
    <location>
        <begin position="83"/>
        <end position="96"/>
    </location>
</feature>
<protein>
    <submittedName>
        <fullName evidence="12">Chaplin</fullName>
    </submittedName>
</protein>
<feature type="domain" description="Chaplin" evidence="11">
    <location>
        <begin position="39"/>
        <end position="79"/>
    </location>
</feature>
<feature type="chain" id="PRO_5029443229" evidence="10">
    <location>
        <begin position="29"/>
        <end position="299"/>
    </location>
</feature>
<evidence type="ECO:0000256" key="5">
    <source>
        <dbReference type="ARBA" id="ARBA00022889"/>
    </source>
</evidence>
<feature type="region of interest" description="Disordered" evidence="8">
    <location>
        <begin position="82"/>
        <end position="180"/>
    </location>
</feature>
<evidence type="ECO:0000256" key="2">
    <source>
        <dbReference type="ARBA" id="ARBA00022512"/>
    </source>
</evidence>
<feature type="domain" description="Chaplin" evidence="11">
    <location>
        <begin position="179"/>
        <end position="219"/>
    </location>
</feature>
<keyword evidence="6 7" id="KW-0034">Amyloid</keyword>
<keyword evidence="9" id="KW-0812">Transmembrane</keyword>
<keyword evidence="3" id="KW-0964">Secreted</keyword>
<name>A0A7J5D3E2_9ACTN</name>
<evidence type="ECO:0000256" key="1">
    <source>
        <dbReference type="ARBA" id="ARBA00004191"/>
    </source>
</evidence>
<reference evidence="12 13" key="1">
    <citation type="submission" date="2019-09" db="EMBL/GenBank/DDBJ databases">
        <title>Isolation and identification of active actinomycetes.</title>
        <authorList>
            <person name="Yu Z."/>
            <person name="Han C."/>
            <person name="Yu B."/>
        </authorList>
    </citation>
    <scope>NUCLEOTIDE SEQUENCE [LARGE SCALE GENOMIC DNA]</scope>
    <source>
        <strain evidence="12 13">NEAU-H2</strain>
    </source>
</reference>
<feature type="compositionally biased region" description="Gly residues" evidence="8">
    <location>
        <begin position="113"/>
        <end position="123"/>
    </location>
</feature>
<dbReference type="InterPro" id="IPR005528">
    <property type="entry name" value="ChpA-H"/>
</dbReference>
<gene>
    <name evidence="12" type="ORF">F8144_40235</name>
</gene>
<evidence type="ECO:0000256" key="3">
    <source>
        <dbReference type="ARBA" id="ARBA00022525"/>
    </source>
</evidence>
<dbReference type="AlphaFoldDB" id="A0A7J5D3E2"/>
<feature type="compositionally biased region" description="Gly residues" evidence="8">
    <location>
        <begin position="132"/>
        <end position="141"/>
    </location>
</feature>
<comment type="subcellular location">
    <subcellularLocation>
        <location evidence="1">Secreted</location>
        <location evidence="1">Cell wall</location>
    </subcellularLocation>
</comment>
<feature type="transmembrane region" description="Helical" evidence="9">
    <location>
        <begin position="271"/>
        <end position="290"/>
    </location>
</feature>
<dbReference type="EMBL" id="WBKG01000054">
    <property type="protein sequence ID" value="KAB1978226.1"/>
    <property type="molecule type" value="Genomic_DNA"/>
</dbReference>
<comment type="caution">
    <text evidence="12">The sequence shown here is derived from an EMBL/GenBank/DDBJ whole genome shotgun (WGS) entry which is preliminary data.</text>
</comment>
<accession>A0A7J5D3E2</accession>
<keyword evidence="5" id="KW-0130">Cell adhesion</keyword>
<feature type="compositionally biased region" description="Pro residues" evidence="8">
    <location>
        <begin position="224"/>
        <end position="237"/>
    </location>
</feature>
<evidence type="ECO:0000256" key="6">
    <source>
        <dbReference type="ARBA" id="ARBA00023087"/>
    </source>
</evidence>
<evidence type="ECO:0000313" key="12">
    <source>
        <dbReference type="EMBL" id="KAB1978226.1"/>
    </source>
</evidence>
<evidence type="ECO:0000259" key="11">
    <source>
        <dbReference type="PROSITE" id="PS51884"/>
    </source>
</evidence>